<evidence type="ECO:0000313" key="2">
    <source>
        <dbReference type="EMBL" id="KKP59480.1"/>
    </source>
</evidence>
<dbReference type="AlphaFoldDB" id="A0A0G0D875"/>
<protein>
    <submittedName>
        <fullName evidence="2">Uncharacterized protein</fullName>
    </submittedName>
</protein>
<feature type="transmembrane region" description="Helical" evidence="1">
    <location>
        <begin position="41"/>
        <end position="61"/>
    </location>
</feature>
<keyword evidence="1" id="KW-0812">Transmembrane</keyword>
<evidence type="ECO:0000256" key="1">
    <source>
        <dbReference type="SAM" id="Phobius"/>
    </source>
</evidence>
<dbReference type="Proteomes" id="UP000034688">
    <property type="component" value="Unassembled WGS sequence"/>
</dbReference>
<sequence length="62" mass="6982">MMKVFFNKKQLDRLSEFFSNISIVFLASIVSPVFIGNKLSLDLLVLGIILTSGFLLLSLLIY</sequence>
<reference evidence="2 3" key="1">
    <citation type="journal article" date="2015" name="Nature">
        <title>rRNA introns, odd ribosomes, and small enigmatic genomes across a large radiation of phyla.</title>
        <authorList>
            <person name="Brown C.T."/>
            <person name="Hug L.A."/>
            <person name="Thomas B.C."/>
            <person name="Sharon I."/>
            <person name="Castelle C.J."/>
            <person name="Singh A."/>
            <person name="Wilkins M.J."/>
            <person name="Williams K.H."/>
            <person name="Banfield J.F."/>
        </authorList>
    </citation>
    <scope>NUCLEOTIDE SEQUENCE [LARGE SCALE GENOMIC DNA]</scope>
</reference>
<keyword evidence="1" id="KW-1133">Transmembrane helix</keyword>
<comment type="caution">
    <text evidence="2">The sequence shown here is derived from an EMBL/GenBank/DDBJ whole genome shotgun (WGS) entry which is preliminary data.</text>
</comment>
<keyword evidence="1" id="KW-0472">Membrane</keyword>
<dbReference type="EMBL" id="LBPP01000027">
    <property type="protein sequence ID" value="KKP59480.1"/>
    <property type="molecule type" value="Genomic_DNA"/>
</dbReference>
<evidence type="ECO:0000313" key="3">
    <source>
        <dbReference type="Proteomes" id="UP000034688"/>
    </source>
</evidence>
<dbReference type="STRING" id="1618477.UR54_C0027G0002"/>
<name>A0A0G0D875_9BACT</name>
<proteinExistence type="predicted"/>
<feature type="transmembrane region" description="Helical" evidence="1">
    <location>
        <begin position="17"/>
        <end position="35"/>
    </location>
</feature>
<gene>
    <name evidence="2" type="ORF">UR54_C0027G0002</name>
</gene>
<accession>A0A0G0D875</accession>
<organism evidence="2 3">
    <name type="scientific">Candidatus Roizmanbacteria bacterium GW2011_GWA2_34_18</name>
    <dbReference type="NCBI Taxonomy" id="1618477"/>
    <lineage>
        <taxon>Bacteria</taxon>
        <taxon>Candidatus Roizmaniibacteriota</taxon>
    </lineage>
</organism>